<accession>A0A1H1N7Z8</accession>
<dbReference type="Proteomes" id="UP000199679">
    <property type="component" value="Chromosome I"/>
</dbReference>
<evidence type="ECO:0000313" key="2">
    <source>
        <dbReference type="Proteomes" id="UP000199679"/>
    </source>
</evidence>
<protein>
    <submittedName>
        <fullName evidence="1">Methyltransferase domain-containing protein</fullName>
    </submittedName>
</protein>
<keyword evidence="1" id="KW-0808">Transferase</keyword>
<gene>
    <name evidence="1" type="ORF">SAMN05216490_0263</name>
</gene>
<evidence type="ECO:0000313" key="1">
    <source>
        <dbReference type="EMBL" id="SDR95221.1"/>
    </source>
</evidence>
<dbReference type="RefSeq" id="WP_091367988.1">
    <property type="nucleotide sequence ID" value="NZ_LT629740.1"/>
</dbReference>
<dbReference type="OrthoDB" id="9816564at2"/>
<reference evidence="1 2" key="1">
    <citation type="submission" date="2016-10" db="EMBL/GenBank/DDBJ databases">
        <authorList>
            <person name="de Groot N.N."/>
        </authorList>
    </citation>
    <scope>NUCLEOTIDE SEQUENCE [LARGE SCALE GENOMIC DNA]</scope>
    <source>
        <strain evidence="1 2">MP1X4</strain>
    </source>
</reference>
<proteinExistence type="predicted"/>
<dbReference type="EMBL" id="LT629740">
    <property type="protein sequence ID" value="SDR95221.1"/>
    <property type="molecule type" value="Genomic_DNA"/>
</dbReference>
<dbReference type="Gene3D" id="3.40.50.150">
    <property type="entry name" value="Vaccinia Virus protein VP39"/>
    <property type="match status" value="1"/>
</dbReference>
<dbReference type="GO" id="GO:0032259">
    <property type="term" value="P:methylation"/>
    <property type="evidence" value="ECO:0007669"/>
    <property type="project" value="UniProtKB-KW"/>
</dbReference>
<keyword evidence="2" id="KW-1185">Reference proteome</keyword>
<dbReference type="AlphaFoldDB" id="A0A1H1N7Z8"/>
<dbReference type="GO" id="GO:0008168">
    <property type="term" value="F:methyltransferase activity"/>
    <property type="evidence" value="ECO:0007669"/>
    <property type="project" value="UniProtKB-KW"/>
</dbReference>
<dbReference type="InterPro" id="IPR029063">
    <property type="entry name" value="SAM-dependent_MTases_sf"/>
</dbReference>
<dbReference type="STRING" id="652787.SAMN05216490_0263"/>
<keyword evidence="1" id="KW-0489">Methyltransferase</keyword>
<dbReference type="SUPFAM" id="SSF53335">
    <property type="entry name" value="S-adenosyl-L-methionine-dependent methyltransferases"/>
    <property type="match status" value="1"/>
</dbReference>
<sequence>MRSKITGGETSLLFTKTVLNKYEVKYYKCNETGFIQTEEPFWLEEAYASVITKLDIGLASRNIYLADRASKLLIKNFKHEGLFLDYAGGYGLFTRLMRDKGFNFYNTDKYCPNLFAEHFSLADLPAETNFELITAFEVLEHLPDPVEEIKNMLKLSDNLLFTTEIQPEKIADFKEWAYLSLETGQHISFYTTSSLAYIAQHLGYNFYSDGKFLHMFSKQQFSHDILVPVRESFLLRKAKKFVKNTEEKIYGKTKGLLMTDWQYIKDKLNK</sequence>
<organism evidence="1 2">
    <name type="scientific">Mucilaginibacter mallensis</name>
    <dbReference type="NCBI Taxonomy" id="652787"/>
    <lineage>
        <taxon>Bacteria</taxon>
        <taxon>Pseudomonadati</taxon>
        <taxon>Bacteroidota</taxon>
        <taxon>Sphingobacteriia</taxon>
        <taxon>Sphingobacteriales</taxon>
        <taxon>Sphingobacteriaceae</taxon>
        <taxon>Mucilaginibacter</taxon>
    </lineage>
</organism>
<name>A0A1H1N7Z8_MUCMA</name>
<dbReference type="Pfam" id="PF13489">
    <property type="entry name" value="Methyltransf_23"/>
    <property type="match status" value="1"/>
</dbReference>